<reference evidence="1" key="2">
    <citation type="submission" date="2023-05" db="EMBL/GenBank/DDBJ databases">
        <authorList>
            <person name="Fouks B."/>
        </authorList>
    </citation>
    <scope>NUCLEOTIDE SEQUENCE</scope>
    <source>
        <strain evidence="1">Stay&amp;Tobe</strain>
        <tissue evidence="1">Testes</tissue>
    </source>
</reference>
<evidence type="ECO:0000313" key="2">
    <source>
        <dbReference type="Proteomes" id="UP001233999"/>
    </source>
</evidence>
<evidence type="ECO:0000313" key="1">
    <source>
        <dbReference type="EMBL" id="KAJ9598296.1"/>
    </source>
</evidence>
<comment type="caution">
    <text evidence="1">The sequence shown here is derived from an EMBL/GenBank/DDBJ whole genome shotgun (WGS) entry which is preliminary data.</text>
</comment>
<sequence length="86" mass="10170">LLYKRNTDEYCYVFKNLHTHRMPDLYSRETGWIPVYTILFWHTFSNEIRPTLTQVAGVEGRDSTDCATATDNLKFQQNGPKEKKNR</sequence>
<dbReference type="Proteomes" id="UP001233999">
    <property type="component" value="Unassembled WGS sequence"/>
</dbReference>
<proteinExistence type="predicted"/>
<protein>
    <submittedName>
        <fullName evidence="1">Uncharacterized protein</fullName>
    </submittedName>
</protein>
<feature type="non-terminal residue" evidence="1">
    <location>
        <position position="1"/>
    </location>
</feature>
<keyword evidence="2" id="KW-1185">Reference proteome</keyword>
<organism evidence="1 2">
    <name type="scientific">Diploptera punctata</name>
    <name type="common">Pacific beetle cockroach</name>
    <dbReference type="NCBI Taxonomy" id="6984"/>
    <lineage>
        <taxon>Eukaryota</taxon>
        <taxon>Metazoa</taxon>
        <taxon>Ecdysozoa</taxon>
        <taxon>Arthropoda</taxon>
        <taxon>Hexapoda</taxon>
        <taxon>Insecta</taxon>
        <taxon>Pterygota</taxon>
        <taxon>Neoptera</taxon>
        <taxon>Polyneoptera</taxon>
        <taxon>Dictyoptera</taxon>
        <taxon>Blattodea</taxon>
        <taxon>Blaberoidea</taxon>
        <taxon>Blaberidae</taxon>
        <taxon>Diplopterinae</taxon>
        <taxon>Diploptera</taxon>
    </lineage>
</organism>
<dbReference type="AlphaFoldDB" id="A0AAD8AFW6"/>
<name>A0AAD8AFW6_DIPPU</name>
<reference evidence="1" key="1">
    <citation type="journal article" date="2023" name="IScience">
        <title>Live-bearing cockroach genome reveals convergent evolutionary mechanisms linked to viviparity in insects and beyond.</title>
        <authorList>
            <person name="Fouks B."/>
            <person name="Harrison M.C."/>
            <person name="Mikhailova A.A."/>
            <person name="Marchal E."/>
            <person name="English S."/>
            <person name="Carruthers M."/>
            <person name="Jennings E.C."/>
            <person name="Chiamaka E.L."/>
            <person name="Frigard R.A."/>
            <person name="Pippel M."/>
            <person name="Attardo G.M."/>
            <person name="Benoit J.B."/>
            <person name="Bornberg-Bauer E."/>
            <person name="Tobe S.S."/>
        </authorList>
    </citation>
    <scope>NUCLEOTIDE SEQUENCE</scope>
    <source>
        <strain evidence="1">Stay&amp;Tobe</strain>
    </source>
</reference>
<dbReference type="EMBL" id="JASPKZ010001230">
    <property type="protein sequence ID" value="KAJ9598296.1"/>
    <property type="molecule type" value="Genomic_DNA"/>
</dbReference>
<accession>A0AAD8AFW6</accession>
<feature type="non-terminal residue" evidence="1">
    <location>
        <position position="86"/>
    </location>
</feature>
<gene>
    <name evidence="1" type="ORF">L9F63_011036</name>
</gene>